<dbReference type="OrthoDB" id="1649074at2"/>
<protein>
    <submittedName>
        <fullName evidence="1">Uncharacterized protein</fullName>
    </submittedName>
</protein>
<dbReference type="Gene3D" id="1.10.220.80">
    <property type="entry name" value="BH2638-like"/>
    <property type="match status" value="1"/>
</dbReference>
<dbReference type="EMBL" id="QKXQ01000182">
    <property type="protein sequence ID" value="REH97861.1"/>
    <property type="molecule type" value="Genomic_DNA"/>
</dbReference>
<dbReference type="PIRSF" id="PIRSF037260">
    <property type="entry name" value="UPF0223"/>
    <property type="match status" value="1"/>
</dbReference>
<proteinExistence type="predicted"/>
<comment type="caution">
    <text evidence="1">The sequence shown here is derived from an EMBL/GenBank/DDBJ whole genome shotgun (WGS) entry which is preliminary data.</text>
</comment>
<dbReference type="Pfam" id="PF05256">
    <property type="entry name" value="UPF0223"/>
    <property type="match status" value="1"/>
</dbReference>
<name>A0A3E0IR03_9STAP</name>
<organism evidence="1 2">
    <name type="scientific">Staphylococcus felis</name>
    <dbReference type="NCBI Taxonomy" id="46127"/>
    <lineage>
        <taxon>Bacteria</taxon>
        <taxon>Bacillati</taxon>
        <taxon>Bacillota</taxon>
        <taxon>Bacilli</taxon>
        <taxon>Bacillales</taxon>
        <taxon>Staphylococcaceae</taxon>
        <taxon>Staphylococcus</taxon>
    </lineage>
</organism>
<gene>
    <name evidence="1" type="ORF">DOS83_04015</name>
</gene>
<sequence>MEYTYPIDVDWTQEDILKVVHFFNIIEAYYEKNSISREILMDAYKDFKSVVPGKADEKNIFETFKKRSGYDSYDVVKKAKDQRL</sequence>
<dbReference type="AlphaFoldDB" id="A0A3E0IR03"/>
<reference evidence="1 2" key="1">
    <citation type="journal article" date="2018" name="Vet. Microbiol.">
        <title>Characterisation of Staphylococcus felis isolated from cats using whole genome sequencing.</title>
        <authorList>
            <person name="Worthing K."/>
            <person name="Pang S."/>
            <person name="Trott D.J."/>
            <person name="Abraham S."/>
            <person name="Coombs G.W."/>
            <person name="Jordan D."/>
            <person name="McIntyre L."/>
            <person name="Davies M.R."/>
            <person name="Norris J."/>
        </authorList>
    </citation>
    <scope>NUCLEOTIDE SEQUENCE [LARGE SCALE GENOMIC DNA]</scope>
    <source>
        <strain evidence="1 2">F9</strain>
    </source>
</reference>
<dbReference type="SUPFAM" id="SSF158504">
    <property type="entry name" value="BH2638-like"/>
    <property type="match status" value="1"/>
</dbReference>
<dbReference type="InterPro" id="IPR007920">
    <property type="entry name" value="UPF0223"/>
</dbReference>
<accession>A0A3E0IR03</accession>
<dbReference type="Proteomes" id="UP000256562">
    <property type="component" value="Unassembled WGS sequence"/>
</dbReference>
<evidence type="ECO:0000313" key="1">
    <source>
        <dbReference type="EMBL" id="REH97861.1"/>
    </source>
</evidence>
<dbReference type="InterPro" id="IPR023324">
    <property type="entry name" value="BH2638-like_sf"/>
</dbReference>
<dbReference type="NCBIfam" id="NF003353">
    <property type="entry name" value="PRK04387.1"/>
    <property type="match status" value="1"/>
</dbReference>
<evidence type="ECO:0000313" key="2">
    <source>
        <dbReference type="Proteomes" id="UP000256562"/>
    </source>
</evidence>
<dbReference type="RefSeq" id="WP_116094009.1">
    <property type="nucleotide sequence ID" value="NZ_CP094725.1"/>
</dbReference>